<protein>
    <submittedName>
        <fullName evidence="1">Uncharacterized protein</fullName>
    </submittedName>
</protein>
<name>A0ACB9RDH0_9MYRT</name>
<evidence type="ECO:0000313" key="1">
    <source>
        <dbReference type="EMBL" id="KAI4376904.1"/>
    </source>
</evidence>
<proteinExistence type="predicted"/>
<dbReference type="EMBL" id="CM042883">
    <property type="protein sequence ID" value="KAI4376904.1"/>
    <property type="molecule type" value="Genomic_DNA"/>
</dbReference>
<comment type="caution">
    <text evidence="1">The sequence shown here is derived from an EMBL/GenBank/DDBJ whole genome shotgun (WGS) entry which is preliminary data.</text>
</comment>
<evidence type="ECO:0000313" key="2">
    <source>
        <dbReference type="Proteomes" id="UP001057402"/>
    </source>
</evidence>
<accession>A0ACB9RDH0</accession>
<reference evidence="2" key="1">
    <citation type="journal article" date="2023" name="Front. Plant Sci.">
        <title>Chromosomal-level genome assembly of Melastoma candidum provides insights into trichome evolution.</title>
        <authorList>
            <person name="Zhong Y."/>
            <person name="Wu W."/>
            <person name="Sun C."/>
            <person name="Zou P."/>
            <person name="Liu Y."/>
            <person name="Dai S."/>
            <person name="Zhou R."/>
        </authorList>
    </citation>
    <scope>NUCLEOTIDE SEQUENCE [LARGE SCALE GENOMIC DNA]</scope>
</reference>
<organism evidence="1 2">
    <name type="scientific">Melastoma candidum</name>
    <dbReference type="NCBI Taxonomy" id="119954"/>
    <lineage>
        <taxon>Eukaryota</taxon>
        <taxon>Viridiplantae</taxon>
        <taxon>Streptophyta</taxon>
        <taxon>Embryophyta</taxon>
        <taxon>Tracheophyta</taxon>
        <taxon>Spermatophyta</taxon>
        <taxon>Magnoliopsida</taxon>
        <taxon>eudicotyledons</taxon>
        <taxon>Gunneridae</taxon>
        <taxon>Pentapetalae</taxon>
        <taxon>rosids</taxon>
        <taxon>malvids</taxon>
        <taxon>Myrtales</taxon>
        <taxon>Melastomataceae</taxon>
        <taxon>Melastomatoideae</taxon>
        <taxon>Melastomateae</taxon>
        <taxon>Melastoma</taxon>
    </lineage>
</organism>
<sequence>MTRDLGHSGSRSKAQYVLIGWHVLSMSIASLRALANIQGQCELPHKDTAGTDPSESFVLSGGEDRYLRLWDIRSGKLLFEDKFSEEVISVLCSEAADASRVGTRGDAWGSWLGSRKGLFYLQF</sequence>
<keyword evidence="2" id="KW-1185">Reference proteome</keyword>
<gene>
    <name evidence="1" type="ORF">MLD38_014611</name>
</gene>
<dbReference type="Proteomes" id="UP001057402">
    <property type="component" value="Chromosome 4"/>
</dbReference>